<dbReference type="Pfam" id="PF00581">
    <property type="entry name" value="Rhodanese"/>
    <property type="match status" value="1"/>
</dbReference>
<dbReference type="PROSITE" id="PS50206">
    <property type="entry name" value="RHODANESE_3"/>
    <property type="match status" value="1"/>
</dbReference>
<accession>A0A0W0V4M4</accession>
<evidence type="ECO:0000313" key="2">
    <source>
        <dbReference type="Proteomes" id="UP000054761"/>
    </source>
</evidence>
<evidence type="ECO:0000313" key="1">
    <source>
        <dbReference type="EMBL" id="KTD15060.1"/>
    </source>
</evidence>
<dbReference type="InterPro" id="IPR001763">
    <property type="entry name" value="Rhodanese-like_dom"/>
</dbReference>
<dbReference type="PATRIC" id="fig|454.4.peg.2630"/>
<dbReference type="Proteomes" id="UP000054761">
    <property type="component" value="Unassembled WGS sequence"/>
</dbReference>
<dbReference type="SUPFAM" id="SSF52821">
    <property type="entry name" value="Rhodanese/Cell cycle control phosphatase"/>
    <property type="match status" value="1"/>
</dbReference>
<dbReference type="PANTHER" id="PTHR43031">
    <property type="entry name" value="FAD-DEPENDENT OXIDOREDUCTASE"/>
    <property type="match status" value="1"/>
</dbReference>
<dbReference type="EMBL" id="LNYH01000147">
    <property type="protein sequence ID" value="KTD15060.1"/>
    <property type="molecule type" value="Genomic_DNA"/>
</dbReference>
<organism evidence="1 2">
    <name type="scientific">Legionella israelensis</name>
    <dbReference type="NCBI Taxonomy" id="454"/>
    <lineage>
        <taxon>Bacteria</taxon>
        <taxon>Pseudomonadati</taxon>
        <taxon>Pseudomonadota</taxon>
        <taxon>Gammaproteobacteria</taxon>
        <taxon>Legionellales</taxon>
        <taxon>Legionellaceae</taxon>
        <taxon>Legionella</taxon>
    </lineage>
</organism>
<comment type="caution">
    <text evidence="1">The sequence shown here is derived from an EMBL/GenBank/DDBJ whole genome shotgun (WGS) entry which is preliminary data.</text>
</comment>
<dbReference type="OrthoDB" id="9808735at2"/>
<protein>
    <submittedName>
        <fullName evidence="1">Rhodanese domain-containing protein</fullName>
    </submittedName>
</protein>
<dbReference type="SMART" id="SM00450">
    <property type="entry name" value="RHOD"/>
    <property type="match status" value="1"/>
</dbReference>
<dbReference type="CDD" id="cd00158">
    <property type="entry name" value="RHOD"/>
    <property type="match status" value="1"/>
</dbReference>
<dbReference type="InterPro" id="IPR050229">
    <property type="entry name" value="GlpE_sulfurtransferase"/>
</dbReference>
<dbReference type="Gene3D" id="3.40.250.10">
    <property type="entry name" value="Rhodanese-like domain"/>
    <property type="match status" value="1"/>
</dbReference>
<gene>
    <name evidence="1" type="ORF">Lisr_2405</name>
</gene>
<dbReference type="InterPro" id="IPR036873">
    <property type="entry name" value="Rhodanese-like_dom_sf"/>
</dbReference>
<reference evidence="1 2" key="1">
    <citation type="submission" date="2015-11" db="EMBL/GenBank/DDBJ databases">
        <title>Genomic analysis of 38 Legionella species identifies large and diverse effector repertoires.</title>
        <authorList>
            <person name="Burstein D."/>
            <person name="Amaro F."/>
            <person name="Zusman T."/>
            <person name="Lifshitz Z."/>
            <person name="Cohen O."/>
            <person name="Gilbert J.A."/>
            <person name="Pupko T."/>
            <person name="Shuman H.A."/>
            <person name="Segal G."/>
        </authorList>
    </citation>
    <scope>NUCLEOTIDE SEQUENCE [LARGE SCALE GENOMIC DNA]</scope>
    <source>
        <strain evidence="1 2">Bercovier 4</strain>
    </source>
</reference>
<name>A0A0W0V4M4_9GAMM</name>
<keyword evidence="2" id="KW-1185">Reference proteome</keyword>
<proteinExistence type="predicted"/>
<dbReference type="RefSeq" id="WP_058502694.1">
    <property type="nucleotide sequence ID" value="NZ_CAAAJA010000032.1"/>
</dbReference>
<dbReference type="PANTHER" id="PTHR43031:SF18">
    <property type="entry name" value="RHODANESE-RELATED SULFURTRANSFERASES"/>
    <property type="match status" value="1"/>
</dbReference>
<dbReference type="AlphaFoldDB" id="A0A0W0V4M4"/>
<dbReference type="STRING" id="454.Lisr_2405"/>
<sequence length="141" mass="15869">MEHLGQFIINHWHLWLALIIIILFIVINETIAQKKKAKEISPQSTVDLINHQGAKVIDMRDKESFKNGHIIDAVNASAEDFEKGRMDKYKDKPLVLVCARGLQSATFAAKLQSQGFQQVMVLNGGMNNWQAANMPIVKGKE</sequence>